<dbReference type="PROSITE" id="PS51257">
    <property type="entry name" value="PROKAR_LIPOPROTEIN"/>
    <property type="match status" value="1"/>
</dbReference>
<dbReference type="Proteomes" id="UP000325081">
    <property type="component" value="Unassembled WGS sequence"/>
</dbReference>
<evidence type="ECO:0000256" key="1">
    <source>
        <dbReference type="SAM" id="SignalP"/>
    </source>
</evidence>
<proteinExistence type="predicted"/>
<feature type="signal peptide" evidence="1">
    <location>
        <begin position="1"/>
        <end position="18"/>
    </location>
</feature>
<name>A0A5A7RAP4_STRAF</name>
<organism evidence="2 3">
    <name type="scientific">Striga asiatica</name>
    <name type="common">Asiatic witchweed</name>
    <name type="synonym">Buchnera asiatica</name>
    <dbReference type="NCBI Taxonomy" id="4170"/>
    <lineage>
        <taxon>Eukaryota</taxon>
        <taxon>Viridiplantae</taxon>
        <taxon>Streptophyta</taxon>
        <taxon>Embryophyta</taxon>
        <taxon>Tracheophyta</taxon>
        <taxon>Spermatophyta</taxon>
        <taxon>Magnoliopsida</taxon>
        <taxon>eudicotyledons</taxon>
        <taxon>Gunneridae</taxon>
        <taxon>Pentapetalae</taxon>
        <taxon>asterids</taxon>
        <taxon>lamiids</taxon>
        <taxon>Lamiales</taxon>
        <taxon>Orobanchaceae</taxon>
        <taxon>Buchnereae</taxon>
        <taxon>Striga</taxon>
    </lineage>
</organism>
<dbReference type="EMBL" id="BKCP01010515">
    <property type="protein sequence ID" value="GER53444.1"/>
    <property type="molecule type" value="Genomic_DNA"/>
</dbReference>
<sequence>MKTSPLVIVCRLVQVTAANSTLCACTRKMHLSNISQKKSPNIKYLLHSLLSAASKQLEGESLMATTRKMDPIANFHHYQHSSIPLINLPFRDYAYCNIYQRDRIV</sequence>
<comment type="caution">
    <text evidence="2">The sequence shown here is derived from an EMBL/GenBank/DDBJ whole genome shotgun (WGS) entry which is preliminary data.</text>
</comment>
<accession>A0A5A7RAP4</accession>
<keyword evidence="1" id="KW-0732">Signal</keyword>
<evidence type="ECO:0000313" key="2">
    <source>
        <dbReference type="EMBL" id="GER53444.1"/>
    </source>
</evidence>
<dbReference type="AlphaFoldDB" id="A0A5A7RAP4"/>
<keyword evidence="3" id="KW-1185">Reference proteome</keyword>
<evidence type="ECO:0000313" key="3">
    <source>
        <dbReference type="Proteomes" id="UP000325081"/>
    </source>
</evidence>
<protein>
    <submittedName>
        <fullName evidence="2">Fimbrin 1</fullName>
    </submittedName>
</protein>
<feature type="chain" id="PRO_5022913374" evidence="1">
    <location>
        <begin position="19"/>
        <end position="105"/>
    </location>
</feature>
<gene>
    <name evidence="2" type="ORF">STAS_30978</name>
</gene>
<reference evidence="3" key="1">
    <citation type="journal article" date="2019" name="Curr. Biol.">
        <title>Genome Sequence of Striga asiatica Provides Insight into the Evolution of Plant Parasitism.</title>
        <authorList>
            <person name="Yoshida S."/>
            <person name="Kim S."/>
            <person name="Wafula E.K."/>
            <person name="Tanskanen J."/>
            <person name="Kim Y.M."/>
            <person name="Honaas L."/>
            <person name="Yang Z."/>
            <person name="Spallek T."/>
            <person name="Conn C.E."/>
            <person name="Ichihashi Y."/>
            <person name="Cheong K."/>
            <person name="Cui S."/>
            <person name="Der J.P."/>
            <person name="Gundlach H."/>
            <person name="Jiao Y."/>
            <person name="Hori C."/>
            <person name="Ishida J.K."/>
            <person name="Kasahara H."/>
            <person name="Kiba T."/>
            <person name="Kim M.S."/>
            <person name="Koo N."/>
            <person name="Laohavisit A."/>
            <person name="Lee Y.H."/>
            <person name="Lumba S."/>
            <person name="McCourt P."/>
            <person name="Mortimer J.C."/>
            <person name="Mutuku J.M."/>
            <person name="Nomura T."/>
            <person name="Sasaki-Sekimoto Y."/>
            <person name="Seto Y."/>
            <person name="Wang Y."/>
            <person name="Wakatake T."/>
            <person name="Sakakibara H."/>
            <person name="Demura T."/>
            <person name="Yamaguchi S."/>
            <person name="Yoneyama K."/>
            <person name="Manabe R.I."/>
            <person name="Nelson D.C."/>
            <person name="Schulman A.H."/>
            <person name="Timko M.P."/>
            <person name="dePamphilis C.W."/>
            <person name="Choi D."/>
            <person name="Shirasu K."/>
        </authorList>
    </citation>
    <scope>NUCLEOTIDE SEQUENCE [LARGE SCALE GENOMIC DNA]</scope>
    <source>
        <strain evidence="3">cv. UVA1</strain>
    </source>
</reference>